<evidence type="ECO:0000256" key="4">
    <source>
        <dbReference type="ARBA" id="ARBA00012485"/>
    </source>
</evidence>
<evidence type="ECO:0000313" key="14">
    <source>
        <dbReference type="EMBL" id="KIW06427.1"/>
    </source>
</evidence>
<keyword evidence="5" id="KW-0813">Transport</keyword>
<dbReference type="FunCoup" id="A0A0D1Z0D4">
    <property type="interactions" value="1035"/>
</dbReference>
<evidence type="ECO:0000256" key="2">
    <source>
        <dbReference type="ARBA" id="ARBA00004123"/>
    </source>
</evidence>
<feature type="region of interest" description="Disordered" evidence="12">
    <location>
        <begin position="3264"/>
        <end position="3341"/>
    </location>
</feature>
<feature type="compositionally biased region" description="Basic and acidic residues" evidence="12">
    <location>
        <begin position="3312"/>
        <end position="3324"/>
    </location>
</feature>
<evidence type="ECO:0000256" key="12">
    <source>
        <dbReference type="SAM" id="MobiDB-lite"/>
    </source>
</evidence>
<proteinExistence type="inferred from homology"/>
<accession>A0A0D1Z0D4</accession>
<evidence type="ECO:0000256" key="9">
    <source>
        <dbReference type="ARBA" id="ARBA00023242"/>
    </source>
</evidence>
<evidence type="ECO:0000256" key="7">
    <source>
        <dbReference type="ARBA" id="ARBA00022786"/>
    </source>
</evidence>
<dbReference type="InterPro" id="IPR010309">
    <property type="entry name" value="E3_Ub_ligase_DUF908"/>
</dbReference>
<feature type="region of interest" description="Disordered" evidence="12">
    <location>
        <begin position="2513"/>
        <end position="2598"/>
    </location>
</feature>
<feature type="compositionally biased region" description="Acidic residues" evidence="12">
    <location>
        <begin position="2407"/>
        <end position="2472"/>
    </location>
</feature>
<feature type="region of interest" description="Disordered" evidence="12">
    <location>
        <begin position="2293"/>
        <end position="2353"/>
    </location>
</feature>
<dbReference type="InParanoid" id="A0A0D1Z0D4"/>
<feature type="region of interest" description="Disordered" evidence="12">
    <location>
        <begin position="204"/>
        <end position="243"/>
    </location>
</feature>
<comment type="catalytic activity">
    <reaction evidence="1">
        <text>S-ubiquitinyl-[E2 ubiquitin-conjugating enzyme]-L-cysteine + [acceptor protein]-L-lysine = [E2 ubiquitin-conjugating enzyme]-L-cysteine + N(6)-ubiquitinyl-[acceptor protein]-L-lysine.</text>
        <dbReference type="EC" id="2.3.2.26"/>
    </reaction>
</comment>
<feature type="region of interest" description="Disordered" evidence="12">
    <location>
        <begin position="2792"/>
        <end position="2881"/>
    </location>
</feature>
<dbReference type="Gene3D" id="3.90.1750.10">
    <property type="entry name" value="Hect, E3 ligase catalytic domains"/>
    <property type="match status" value="1"/>
</dbReference>
<dbReference type="EMBL" id="KN847535">
    <property type="protein sequence ID" value="KIW06427.1"/>
    <property type="molecule type" value="Genomic_DNA"/>
</dbReference>
<feature type="region of interest" description="Disordered" evidence="12">
    <location>
        <begin position="2618"/>
        <end position="2655"/>
    </location>
</feature>
<dbReference type="Gene3D" id="3.30.2410.10">
    <property type="entry name" value="Hect, E3 ligase catalytic domain"/>
    <property type="match status" value="1"/>
</dbReference>
<dbReference type="InterPro" id="IPR050409">
    <property type="entry name" value="E3_ubiq-protein_ligase"/>
</dbReference>
<dbReference type="SUPFAM" id="SSF48371">
    <property type="entry name" value="ARM repeat"/>
    <property type="match status" value="1"/>
</dbReference>
<dbReference type="CDD" id="cd00078">
    <property type="entry name" value="HECTc"/>
    <property type="match status" value="1"/>
</dbReference>
<dbReference type="FunFam" id="3.30.2410.10:FF:000004">
    <property type="entry name" value="E3 ubiquitin-protein ligase HUWE1, variant"/>
    <property type="match status" value="1"/>
</dbReference>
<keyword evidence="7 11" id="KW-0833">Ubl conjugation pathway</keyword>
<feature type="region of interest" description="Disordered" evidence="12">
    <location>
        <begin position="2365"/>
        <end position="2489"/>
    </location>
</feature>
<evidence type="ECO:0000313" key="15">
    <source>
        <dbReference type="Proteomes" id="UP000053259"/>
    </source>
</evidence>
<feature type="compositionally biased region" description="Basic and acidic residues" evidence="12">
    <location>
        <begin position="2005"/>
        <end position="2016"/>
    </location>
</feature>
<evidence type="ECO:0000256" key="5">
    <source>
        <dbReference type="ARBA" id="ARBA00022448"/>
    </source>
</evidence>
<feature type="region of interest" description="Disordered" evidence="12">
    <location>
        <begin position="2721"/>
        <end position="2745"/>
    </location>
</feature>
<evidence type="ECO:0000259" key="13">
    <source>
        <dbReference type="PROSITE" id="PS50237"/>
    </source>
</evidence>
<feature type="compositionally biased region" description="Acidic residues" evidence="12">
    <location>
        <begin position="1516"/>
        <end position="1528"/>
    </location>
</feature>
<dbReference type="Pfam" id="PF06025">
    <property type="entry name" value="DUF913"/>
    <property type="match status" value="1"/>
</dbReference>
<dbReference type="OrthoDB" id="8068875at2759"/>
<dbReference type="InterPro" id="IPR016024">
    <property type="entry name" value="ARM-type_fold"/>
</dbReference>
<feature type="compositionally biased region" description="Low complexity" evidence="12">
    <location>
        <begin position="2867"/>
        <end position="2877"/>
    </location>
</feature>
<dbReference type="GO" id="GO:0005737">
    <property type="term" value="C:cytoplasm"/>
    <property type="evidence" value="ECO:0007669"/>
    <property type="project" value="TreeGrafter"/>
</dbReference>
<feature type="compositionally biased region" description="Acidic residues" evidence="12">
    <location>
        <begin position="2527"/>
        <end position="2562"/>
    </location>
</feature>
<keyword evidence="6" id="KW-0808">Transferase</keyword>
<organism evidence="14 15">
    <name type="scientific">Verruconis gallopava</name>
    <dbReference type="NCBI Taxonomy" id="253628"/>
    <lineage>
        <taxon>Eukaryota</taxon>
        <taxon>Fungi</taxon>
        <taxon>Dikarya</taxon>
        <taxon>Ascomycota</taxon>
        <taxon>Pezizomycotina</taxon>
        <taxon>Dothideomycetes</taxon>
        <taxon>Pleosporomycetidae</taxon>
        <taxon>Venturiales</taxon>
        <taxon>Sympoventuriaceae</taxon>
        <taxon>Verruconis</taxon>
    </lineage>
</organism>
<feature type="region of interest" description="Disordered" evidence="12">
    <location>
        <begin position="2005"/>
        <end position="2052"/>
    </location>
</feature>
<evidence type="ECO:0000256" key="11">
    <source>
        <dbReference type="PROSITE-ProRule" id="PRU00104"/>
    </source>
</evidence>
<dbReference type="FunFam" id="3.30.2160.10:FF:000001">
    <property type="entry name" value="E3 ubiquitin-protein ligase NEDD4-like"/>
    <property type="match status" value="1"/>
</dbReference>
<dbReference type="SUPFAM" id="SSF56204">
    <property type="entry name" value="Hect, E3 ligase catalytic domain"/>
    <property type="match status" value="1"/>
</dbReference>
<feature type="compositionally biased region" description="Acidic residues" evidence="12">
    <location>
        <begin position="2300"/>
        <end position="2316"/>
    </location>
</feature>
<evidence type="ECO:0000256" key="3">
    <source>
        <dbReference type="ARBA" id="ARBA00004906"/>
    </source>
</evidence>
<evidence type="ECO:0000256" key="6">
    <source>
        <dbReference type="ARBA" id="ARBA00022679"/>
    </source>
</evidence>
<feature type="compositionally biased region" description="Basic and acidic residues" evidence="12">
    <location>
        <begin position="2475"/>
        <end position="2485"/>
    </location>
</feature>
<feature type="compositionally biased region" description="Basic and acidic residues" evidence="12">
    <location>
        <begin position="1950"/>
        <end position="1974"/>
    </location>
</feature>
<feature type="compositionally biased region" description="Basic and acidic residues" evidence="12">
    <location>
        <begin position="3264"/>
        <end position="3279"/>
    </location>
</feature>
<name>A0A0D1Z0D4_9PEZI</name>
<keyword evidence="8" id="KW-0509">mRNA transport</keyword>
<dbReference type="SMART" id="SM00119">
    <property type="entry name" value="HECTc"/>
    <property type="match status" value="1"/>
</dbReference>
<feature type="compositionally biased region" description="Basic and acidic residues" evidence="12">
    <location>
        <begin position="2622"/>
        <end position="2632"/>
    </location>
</feature>
<keyword evidence="15" id="KW-1185">Reference proteome</keyword>
<dbReference type="UniPathway" id="UPA00143"/>
<feature type="active site" description="Glycyl thioester intermediate" evidence="11">
    <location>
        <position position="3949"/>
    </location>
</feature>
<evidence type="ECO:0000256" key="1">
    <source>
        <dbReference type="ARBA" id="ARBA00000885"/>
    </source>
</evidence>
<gene>
    <name evidence="14" type="ORF">PV09_02875</name>
</gene>
<dbReference type="PANTHER" id="PTHR11254">
    <property type="entry name" value="HECT DOMAIN UBIQUITIN-PROTEIN LIGASE"/>
    <property type="match status" value="1"/>
</dbReference>
<dbReference type="Gene3D" id="3.30.2160.10">
    <property type="entry name" value="Hect, E3 ligase catalytic domain"/>
    <property type="match status" value="1"/>
</dbReference>
<feature type="domain" description="HECT" evidence="13">
    <location>
        <begin position="3646"/>
        <end position="3982"/>
    </location>
</feature>
<dbReference type="GO" id="GO:0061630">
    <property type="term" value="F:ubiquitin protein ligase activity"/>
    <property type="evidence" value="ECO:0007669"/>
    <property type="project" value="UniProtKB-EC"/>
</dbReference>
<dbReference type="VEuPathDB" id="FungiDB:PV09_02875"/>
<dbReference type="GeneID" id="27310848"/>
<dbReference type="InterPro" id="IPR025527">
    <property type="entry name" value="HUWE1/Rev1_UBM"/>
</dbReference>
<protein>
    <recommendedName>
        <fullName evidence="4">HECT-type E3 ubiquitin transferase</fullName>
        <ecNumber evidence="4">2.3.2.26</ecNumber>
    </recommendedName>
</protein>
<feature type="region of interest" description="Disordered" evidence="12">
    <location>
        <begin position="1569"/>
        <end position="1594"/>
    </location>
</feature>
<feature type="region of interest" description="Disordered" evidence="12">
    <location>
        <begin position="1469"/>
        <end position="1537"/>
    </location>
</feature>
<dbReference type="Proteomes" id="UP000053259">
    <property type="component" value="Unassembled WGS sequence"/>
</dbReference>
<keyword evidence="9" id="KW-0539">Nucleus</keyword>
<comment type="pathway">
    <text evidence="3">Protein modification; protein ubiquitination.</text>
</comment>
<comment type="subcellular location">
    <subcellularLocation>
        <location evidence="2">Nucleus</location>
    </subcellularLocation>
</comment>
<feature type="region of interest" description="Disordered" evidence="12">
    <location>
        <begin position="1941"/>
        <end position="1978"/>
    </location>
</feature>
<feature type="compositionally biased region" description="Basic and acidic residues" evidence="12">
    <location>
        <begin position="2730"/>
        <end position="2742"/>
    </location>
</feature>
<feature type="compositionally biased region" description="Acidic residues" evidence="12">
    <location>
        <begin position="2339"/>
        <end position="2353"/>
    </location>
</feature>
<feature type="compositionally biased region" description="Basic and acidic residues" evidence="12">
    <location>
        <begin position="2042"/>
        <end position="2052"/>
    </location>
</feature>
<dbReference type="InterPro" id="IPR035983">
    <property type="entry name" value="Hect_E3_ubiquitin_ligase"/>
</dbReference>
<dbReference type="InterPro" id="IPR010314">
    <property type="entry name" value="E3_Ub_ligase_DUF913"/>
</dbReference>
<dbReference type="PROSITE" id="PS50237">
    <property type="entry name" value="HECT"/>
    <property type="match status" value="1"/>
</dbReference>
<dbReference type="RefSeq" id="XP_016216296.1">
    <property type="nucleotide sequence ID" value="XM_016355990.1"/>
</dbReference>
<feature type="compositionally biased region" description="Low complexity" evidence="12">
    <location>
        <begin position="2025"/>
        <end position="2041"/>
    </location>
</feature>
<dbReference type="Pfam" id="PF06012">
    <property type="entry name" value="DUF908"/>
    <property type="match status" value="1"/>
</dbReference>
<dbReference type="PANTHER" id="PTHR11254:SF67">
    <property type="entry name" value="E3 UBIQUITIN-PROTEIN LIGASE HUWE1"/>
    <property type="match status" value="1"/>
</dbReference>
<dbReference type="GO" id="GO:0000209">
    <property type="term" value="P:protein polyubiquitination"/>
    <property type="evidence" value="ECO:0007669"/>
    <property type="project" value="TreeGrafter"/>
</dbReference>
<feature type="compositionally biased region" description="Basic and acidic residues" evidence="12">
    <location>
        <begin position="2513"/>
        <end position="2526"/>
    </location>
</feature>
<dbReference type="GO" id="GO:0005634">
    <property type="term" value="C:nucleus"/>
    <property type="evidence" value="ECO:0007669"/>
    <property type="project" value="UniProtKB-SubCell"/>
</dbReference>
<dbReference type="GO" id="GO:0006511">
    <property type="term" value="P:ubiquitin-dependent protein catabolic process"/>
    <property type="evidence" value="ECO:0007669"/>
    <property type="project" value="TreeGrafter"/>
</dbReference>
<comment type="similarity">
    <text evidence="10">Belongs to the UPL family. TOM1/PTR1 subfamily.</text>
</comment>
<evidence type="ECO:0000256" key="10">
    <source>
        <dbReference type="ARBA" id="ARBA00034494"/>
    </source>
</evidence>
<evidence type="ECO:0000256" key="8">
    <source>
        <dbReference type="ARBA" id="ARBA00022816"/>
    </source>
</evidence>
<dbReference type="Pfam" id="PF14377">
    <property type="entry name" value="UBM"/>
    <property type="match status" value="3"/>
</dbReference>
<sequence length="3982" mass="447353">MGKILKAAGERHEATLSPFVKEFTKTAISLPTRELQKHLNSFPSLWPFPRGDLYHWITVLNRFDTILERFNNCYGLNKGPQRVPFGTGSVIEEARTQEKTSSNAANEQAESIEDIDVELVKSILRFTILLLSNCGNRSLYASSDRLNDLLNTTDLTLLQLTLKLSLLLAKRYYSSKQRMSAVGGTVPLSQHYNINVERVRKLAAPFPSPAPPNRQPDTPSASAKGKDKRLSRSSRASLTTNPESKLNGSDIVAIVKNDGPQSLWKQWADVKFTFYPDKAWMSEYSTRTKDTLPETPTIRRTTTTPIARSSNERDVITHRRRSWGDDPDNKAMRVAIDIELPSSYITSHSVEDAVQTNIESHNLPDSSCFEFLHRLRIAKALVGGRDDRLTLVGIRLLAIANLAYIESEPTFYSEFARADSEQPRQLQVAFQLAELVQPASDESSTQVPLELQIIAVLTMDALTHQKFRANDVYSALNANVNHGILFYMVRKSVDQLRKEESTPNLVEEEWREALFALLSSLPTVMPRAGDLMMSAGLLEILLEILSLRTKQAERTHWKALTFLDTFVYSVRDGYQTFANAKGLDIVKDLTAFIVSSSFEHVEAGHGIPEEYRAPITDYRIPFFEQSTLRWLFKFINHLMAHNNANFGRQMRNLIDSPEMLESLRKVMSHANIYGSNVWAGAVSIWTTFINNEPTSFSVIAESKLGECFLEALMDPPQHDGLRESGVDFGLLPVSEAINAVPQAFQALCLNEAGLKLIVDSGALPRFFKVFTSPLHVKALDQDRELAQALGGAFDELCRHQPTLRKAISDAVRGMVAQVAKLCSERATKDGFGAKLWVGNDEGQLYVAGGHQALAGISPGSAHASGESEDVEMGGTDAEVMPKGHISMDEVIASREPNKLPYPTAYIGATTRFLNGYLANSTMCSMFIQDGGIENALDLATSPCLPFSFEAMNCAYLHDDLGRMLSILSESKVFILLPALTRRLQKVLSGLDEFLDYNDPSCGFFAPFTNIDRKFGSDDLDDPRFAAGTIFVKALVTVNVLCNALCYIFANTSMYPHRPSNNVFLQVNLTDVWVNIIEKMGKLQRSLTWEEILLASNMPASWINKTQMPNTMIEHDSVTDQILRFHGDQGTPGTSDASTNEQAADDDQKPGTAQFENTRVLRHLFYQAPFEISHFFNAMGKMLLVRRPDTMQRQNATLIAEQLAKSQTEALNFRLPQDHGDIKRLHEYWTVTLTRVSSLMIDDSYERTSPQTLTLVLKCFKEQDGFAALERALESFITDCKKLAVIETTDPQQLRDLANTMAGIKLVLAFYSRVINAKLVQDALQTQALTGRSSDSNGSDFSFSQFLVEIRYAVIKPAMRLWDESESAFMDKAITPVVRNLIDILRIELEAEGESKALTRKDKAPVRKQIEHRKWTPKNKHELDELSREYSEALAIEALYRCYDNSDNAEEYLEYVRRLGRTEPLFPVPSGVIAAPSRSQSSPRRPGSSTLGDSESQSALPQERTDAASSMLLDGDHADDDDDDDEGDDNSSPPRLPALQMNANVLREMMMGSGQAGEDDQHGERLLRTLFGGGGLDSPQEALQSSAQRDDNRPLAGKVPDLITVDDLNEERVKLRTNLIERCLVILSVHDDVTFELAELIFASVNKGSTAKESRSEIANLLLLSLTSLKMDEAACEEEMKLNNKKVACYAHLFALVLAKDEFYSVIEPELVANFTELVQFITTESVSHGPSAVANVLLILERLLSSDATPQQIEYNLPNPDSDIIEKHPLVELKPPLVPFDSKQRLFDALLKILLFVGKNETLALSVLRIFVILTRNRNIAAQLGEKQNIGRLFLMARQLQGMTDEKIQGSFLITLRHIIEDEDTLKNIMRNEIVASWSNRPHARPFDTTSYIRHFSHMAIRSPEIFVKATNDKVAINNYNVRQAAQTLVLKEDPAAQAHVTASSSAEVDASKSTEEERLSEEKLESEQTKSNELKMPVVENPDGVIHFILSELLKYKEVEDAEPTVEKAERKEEQTAPDVEMVNSTNPSTSSTPTPGETPSNKETKKDEKPVFKAENHPVYIYRCFLLQCLTELLSSYNRTKIEFINFKRKADPPGTTPSKPRSQVLNYLLHDLIPTGTLGHSEDINAKKREKTSAWAMSVIVALCSKTGEGGFSRPADFATYKEEPELLFVRKFVLEHAIKSYRDAMNNDTEGLEQRYSRLLSLADLFNRMLTGKPNGSNGNSNIDLDMLVVSQRMLAKIMYEKNFISALTSSISEIDLNFPNAKRAVKYILKPLKLLTQTAIDLSLHSELPLTPGSADEEISSDSEVSTDEDVREQTPDLFRNSALGILEPSRDEVSDEDDEDEDEDDEEMYADEYGDEMEYEEEMPHDHDEVVSDEEAELADMGPIEGLPGDVPVGMEIVGMEVEDEDDSEDSSEDTDDEDEEDDEDVEDEMDDGDEEMDMEEDESIEADDDDWESQPEDEDGEDYPIQDEGAHDFQDDPRNMSAALDEIVRALEGGGEERDDLLQRLDDYDGDLGEDHEVIDGDMQEEEEDDDDDEEEDFDEEEFAFEPDVDDDDDFEMGRGVPWGWEDGERGPGHRHNHHHHLHGNTHGHRHSPWGLFSDYRDRIFPPTSAYRSHRAADAQRRNDDGTNPLLQRSGAHGTPARATQGDIIGLPGGLGRFEISANGNPASFLNSLITAMSAGTVLPGAIHHRGGTLHVQINNAGLGPMPRDLEQLFMRTPPPGRRSGDMSRSSRDDPSSAILFNPALTMSRWVEESRILFGISAQDKALRVVNSILRLLVPPAIEEKKRKDKEEAERQKKREELERARKEKEEQERKEREEEEARKKEEEERKVAEAEAAARAAESSSQDGQMEGVEPTAPEPEASSAPNENTANQTARITTMIAGREIDITDLGIDPEYLAALPEELRQEVIMERTIAQRQSAQETGGEQQELDPEFLQALPPVMREEIMQQLALERRRNEREAERRQHARPDDIDAATFFATLEPSLRNQLLMEADDEALSALPPQLQAEARQLSGHHRRLDQYVDVNNIGRGDFAARGGRPGEDPAQKRKPTMYAQILDKAGVATLLRLMFIQQSGSIRNSLNGILRDICHNKQNRAEVVSILLSILQDGSNDINAVERSFSLLSLRAKQPLPSAQRTPQPKRSSSELGTGIGEMSPITVVQQCLVCLEALVQTNPRIAEFFLTEHETGTGFKPRSARKGKGKDSKSSRYPINALLGLLDREIIIESVPVMELLASLLQRITHPLLALLRKERQEKEKAADNKKDDSHDEVTGQGTEATPPPAASGDVEMALPEAPTVSAPEGLEPRPEGSVDQKDANTAIESSEDKTKKRILTPPDVPEYNLRLIINIIAARECPSKTFKDTLSLITNLSTIPEAKEIFGQELIDQALSLGRNILDDLQELEGQIRKAANGADVQGMALAKFSPASSDQAKLLRVITALDFLFDPKRAETQDKPSTSDAQSLGRQQKEDILTTLYENRIFVDLWDKLSVCLKEIHERENMFSVANILLPLIEVLMVVCKNTTLKDAPIRNTQQDFSLSSPEPESKEQRMESLFFRFTEDHRKILNELVRHNPKLMSGSFSLLVKNSKVLEFDNKRNYFTRRLHMRGQEVRQPQPSLQLHVRRDQVFLDSFKHLCYRKPEEIKYGKLNIRFAGEEGVDAGGVTREWFQAITKQMFDPNYALFVPVAADRTTFHPNPASSINEQHLTFFKFIGRIIGKALYEGRVLDCHFSRAVYKRILGRTISIKDMESLDNDYAKNLQWILDNDITDLITETFSVSADVFGEEKIVDLIPNGRNIEVTEENKHDYVQRVVEYKLIGSVKEQMEHFLQGFHDIVPADLVSIFNEQELELLISGLPDIDVEDWRNNTEYHNYTASSPQVQWFWRAVRSFDKEERAKLLQFVTGTSKVPLNGFKELEGMNGFSRFNIHRDYGNKDRLPSSHTCFNQLDLPEYDSYEDLRKALYTAITTGSEYFGFA</sequence>
<feature type="compositionally biased region" description="Polar residues" evidence="12">
    <location>
        <begin position="1130"/>
        <end position="1141"/>
    </location>
</feature>
<dbReference type="Pfam" id="PF00632">
    <property type="entry name" value="HECT"/>
    <property type="match status" value="1"/>
</dbReference>
<dbReference type="STRING" id="253628.A0A0D1Z0D4"/>
<feature type="compositionally biased region" description="Polar residues" evidence="12">
    <location>
        <begin position="1489"/>
        <end position="1499"/>
    </location>
</feature>
<reference evidence="14 15" key="1">
    <citation type="submission" date="2015-01" db="EMBL/GenBank/DDBJ databases">
        <title>The Genome Sequence of Ochroconis gallopava CBS43764.</title>
        <authorList>
            <consortium name="The Broad Institute Genomics Platform"/>
            <person name="Cuomo C."/>
            <person name="de Hoog S."/>
            <person name="Gorbushina A."/>
            <person name="Stielow B."/>
            <person name="Teixiera M."/>
            <person name="Abouelleil A."/>
            <person name="Chapman S.B."/>
            <person name="Priest M."/>
            <person name="Young S.K."/>
            <person name="Wortman J."/>
            <person name="Nusbaum C."/>
            <person name="Birren B."/>
        </authorList>
    </citation>
    <scope>NUCLEOTIDE SEQUENCE [LARGE SCALE GENOMIC DNA]</scope>
    <source>
        <strain evidence="14 15">CBS 43764</strain>
    </source>
</reference>
<dbReference type="FunFam" id="3.90.1750.10:FF:000003">
    <property type="entry name" value="E3 ubiquitin-protein ligase UPL1"/>
    <property type="match status" value="1"/>
</dbReference>
<feature type="compositionally biased region" description="Basic residues" evidence="12">
    <location>
        <begin position="2580"/>
        <end position="2598"/>
    </location>
</feature>
<dbReference type="InterPro" id="IPR000569">
    <property type="entry name" value="HECT_dom"/>
</dbReference>
<feature type="compositionally biased region" description="Basic and acidic residues" evidence="12">
    <location>
        <begin position="2792"/>
        <end position="2841"/>
    </location>
</feature>
<dbReference type="GO" id="GO:0051028">
    <property type="term" value="P:mRNA transport"/>
    <property type="evidence" value="ECO:0007669"/>
    <property type="project" value="UniProtKB-KW"/>
</dbReference>
<feature type="compositionally biased region" description="Low complexity" evidence="12">
    <location>
        <begin position="1475"/>
        <end position="1488"/>
    </location>
</feature>
<dbReference type="EC" id="2.3.2.26" evidence="4"/>
<feature type="region of interest" description="Disordered" evidence="12">
    <location>
        <begin position="1124"/>
        <end position="1151"/>
    </location>
</feature>